<organism evidence="2 3">
    <name type="scientific">Hymenobacter saemangeumensis</name>
    <dbReference type="NCBI Taxonomy" id="1084522"/>
    <lineage>
        <taxon>Bacteria</taxon>
        <taxon>Pseudomonadati</taxon>
        <taxon>Bacteroidota</taxon>
        <taxon>Cytophagia</taxon>
        <taxon>Cytophagales</taxon>
        <taxon>Hymenobacteraceae</taxon>
        <taxon>Hymenobacter</taxon>
    </lineage>
</organism>
<gene>
    <name evidence="2" type="ORF">GCM10023185_42930</name>
</gene>
<accession>A0ABP8IRW4</accession>
<sequence length="94" mass="10527">MAAPSGPALPSEWQPAAAYQLEKQGCLHLLRRNTGKRDYYGLKNQGFYVQQQDNKKSKLDYQSLPRPDQPGGRSGRRFARGTALFSSSFIPLLV</sequence>
<evidence type="ECO:0000313" key="2">
    <source>
        <dbReference type="EMBL" id="GAA4369356.1"/>
    </source>
</evidence>
<evidence type="ECO:0000256" key="1">
    <source>
        <dbReference type="SAM" id="MobiDB-lite"/>
    </source>
</evidence>
<dbReference type="Proteomes" id="UP001501153">
    <property type="component" value="Unassembled WGS sequence"/>
</dbReference>
<feature type="region of interest" description="Disordered" evidence="1">
    <location>
        <begin position="53"/>
        <end position="77"/>
    </location>
</feature>
<reference evidence="3" key="1">
    <citation type="journal article" date="2019" name="Int. J. Syst. Evol. Microbiol.">
        <title>The Global Catalogue of Microorganisms (GCM) 10K type strain sequencing project: providing services to taxonomists for standard genome sequencing and annotation.</title>
        <authorList>
            <consortium name="The Broad Institute Genomics Platform"/>
            <consortium name="The Broad Institute Genome Sequencing Center for Infectious Disease"/>
            <person name="Wu L."/>
            <person name="Ma J."/>
        </authorList>
    </citation>
    <scope>NUCLEOTIDE SEQUENCE [LARGE SCALE GENOMIC DNA]</scope>
    <source>
        <strain evidence="3">JCM 17923</strain>
    </source>
</reference>
<proteinExistence type="predicted"/>
<dbReference type="EMBL" id="BAABGZ010000080">
    <property type="protein sequence ID" value="GAA4369356.1"/>
    <property type="molecule type" value="Genomic_DNA"/>
</dbReference>
<comment type="caution">
    <text evidence="2">The sequence shown here is derived from an EMBL/GenBank/DDBJ whole genome shotgun (WGS) entry which is preliminary data.</text>
</comment>
<keyword evidence="3" id="KW-1185">Reference proteome</keyword>
<protein>
    <submittedName>
        <fullName evidence="2">Uncharacterized protein</fullName>
    </submittedName>
</protein>
<name>A0ABP8IRW4_9BACT</name>
<evidence type="ECO:0000313" key="3">
    <source>
        <dbReference type="Proteomes" id="UP001501153"/>
    </source>
</evidence>